<dbReference type="EMBL" id="FNTH01000001">
    <property type="protein sequence ID" value="SEB94077.1"/>
    <property type="molecule type" value="Genomic_DNA"/>
</dbReference>
<dbReference type="SUPFAM" id="SSF56349">
    <property type="entry name" value="DNA breaking-rejoining enzymes"/>
    <property type="match status" value="1"/>
</dbReference>
<dbReference type="Gene3D" id="1.10.443.10">
    <property type="entry name" value="Intergrase catalytic core"/>
    <property type="match status" value="1"/>
</dbReference>
<evidence type="ECO:0000256" key="2">
    <source>
        <dbReference type="ARBA" id="ARBA00022908"/>
    </source>
</evidence>
<keyword evidence="2" id="KW-0229">DNA integration</keyword>
<dbReference type="InterPro" id="IPR013762">
    <property type="entry name" value="Integrase-like_cat_sf"/>
</dbReference>
<dbReference type="Gene3D" id="3.30.160.390">
    <property type="entry name" value="Integrase, DNA-binding domain"/>
    <property type="match status" value="1"/>
</dbReference>
<feature type="domain" description="Core-binding (CB)" evidence="8">
    <location>
        <begin position="107"/>
        <end position="186"/>
    </location>
</feature>
<dbReference type="Pfam" id="PF13356">
    <property type="entry name" value="Arm-DNA-bind_3"/>
    <property type="match status" value="1"/>
</dbReference>
<keyword evidence="4" id="KW-0233">DNA recombination</keyword>
<evidence type="ECO:0000256" key="4">
    <source>
        <dbReference type="ARBA" id="ARBA00023172"/>
    </source>
</evidence>
<organism evidence="9 10">
    <name type="scientific">Bradyrhizobium erythrophlei</name>
    <dbReference type="NCBI Taxonomy" id="1437360"/>
    <lineage>
        <taxon>Bacteria</taxon>
        <taxon>Pseudomonadati</taxon>
        <taxon>Pseudomonadota</taxon>
        <taxon>Alphaproteobacteria</taxon>
        <taxon>Hyphomicrobiales</taxon>
        <taxon>Nitrobacteraceae</taxon>
        <taxon>Bradyrhizobium</taxon>
    </lineage>
</organism>
<feature type="region of interest" description="Disordered" evidence="6">
    <location>
        <begin position="77"/>
        <end position="103"/>
    </location>
</feature>
<dbReference type="InterPro" id="IPR038488">
    <property type="entry name" value="Integrase_DNA-bd_sf"/>
</dbReference>
<dbReference type="GO" id="GO:0015074">
    <property type="term" value="P:DNA integration"/>
    <property type="evidence" value="ECO:0007669"/>
    <property type="project" value="UniProtKB-KW"/>
</dbReference>
<dbReference type="GO" id="GO:0006310">
    <property type="term" value="P:DNA recombination"/>
    <property type="evidence" value="ECO:0007669"/>
    <property type="project" value="UniProtKB-KW"/>
</dbReference>
<evidence type="ECO:0000313" key="10">
    <source>
        <dbReference type="Proteomes" id="UP000198992"/>
    </source>
</evidence>
<dbReference type="InterPro" id="IPR010998">
    <property type="entry name" value="Integrase_recombinase_N"/>
</dbReference>
<protein>
    <submittedName>
        <fullName evidence="9">Phage integrase family protein</fullName>
    </submittedName>
</protein>
<dbReference type="Gene3D" id="1.10.150.130">
    <property type="match status" value="1"/>
</dbReference>
<evidence type="ECO:0000256" key="1">
    <source>
        <dbReference type="ARBA" id="ARBA00008857"/>
    </source>
</evidence>
<accession>A0A1H4NFR1</accession>
<evidence type="ECO:0000256" key="3">
    <source>
        <dbReference type="ARBA" id="ARBA00023125"/>
    </source>
</evidence>
<dbReference type="InterPro" id="IPR002104">
    <property type="entry name" value="Integrase_catalytic"/>
</dbReference>
<dbReference type="Pfam" id="PF00589">
    <property type="entry name" value="Phage_integrase"/>
    <property type="match status" value="1"/>
</dbReference>
<dbReference type="GO" id="GO:0003677">
    <property type="term" value="F:DNA binding"/>
    <property type="evidence" value="ECO:0007669"/>
    <property type="project" value="UniProtKB-UniRule"/>
</dbReference>
<dbReference type="PANTHER" id="PTHR30629:SF2">
    <property type="entry name" value="PROPHAGE INTEGRASE INTS-RELATED"/>
    <property type="match status" value="1"/>
</dbReference>
<dbReference type="CDD" id="cd00801">
    <property type="entry name" value="INT_P4_C"/>
    <property type="match status" value="1"/>
</dbReference>
<dbReference type="PROSITE" id="PS51900">
    <property type="entry name" value="CB"/>
    <property type="match status" value="1"/>
</dbReference>
<dbReference type="InterPro" id="IPR025166">
    <property type="entry name" value="Integrase_DNA_bind_dom"/>
</dbReference>
<evidence type="ECO:0000313" key="9">
    <source>
        <dbReference type="EMBL" id="SEB94077.1"/>
    </source>
</evidence>
<dbReference type="Proteomes" id="UP000198992">
    <property type="component" value="Unassembled WGS sequence"/>
</dbReference>
<dbReference type="InterPro" id="IPR044068">
    <property type="entry name" value="CB"/>
</dbReference>
<reference evidence="9 10" key="1">
    <citation type="submission" date="2016-10" db="EMBL/GenBank/DDBJ databases">
        <authorList>
            <person name="de Groot N.N."/>
        </authorList>
    </citation>
    <scope>NUCLEOTIDE SEQUENCE [LARGE SCALE GENOMIC DNA]</scope>
    <source>
        <strain evidence="9 10">MT12</strain>
    </source>
</reference>
<dbReference type="OrthoDB" id="7615137at2"/>
<feature type="domain" description="Tyr recombinase" evidence="7">
    <location>
        <begin position="209"/>
        <end position="399"/>
    </location>
</feature>
<evidence type="ECO:0000256" key="6">
    <source>
        <dbReference type="SAM" id="MobiDB-lite"/>
    </source>
</evidence>
<name>A0A1H4NFR1_9BRAD</name>
<proteinExistence type="inferred from homology"/>
<dbReference type="PANTHER" id="PTHR30629">
    <property type="entry name" value="PROPHAGE INTEGRASE"/>
    <property type="match status" value="1"/>
</dbReference>
<dbReference type="AlphaFoldDB" id="A0A1H4NFR1"/>
<gene>
    <name evidence="9" type="ORF">SAMN05444164_0619</name>
</gene>
<evidence type="ECO:0000259" key="7">
    <source>
        <dbReference type="PROSITE" id="PS51898"/>
    </source>
</evidence>
<dbReference type="RefSeq" id="WP_092114126.1">
    <property type="nucleotide sequence ID" value="NZ_FNTH01000001.1"/>
</dbReference>
<keyword evidence="3 5" id="KW-0238">DNA-binding</keyword>
<dbReference type="InterPro" id="IPR050808">
    <property type="entry name" value="Phage_Integrase"/>
</dbReference>
<evidence type="ECO:0000259" key="8">
    <source>
        <dbReference type="PROSITE" id="PS51900"/>
    </source>
</evidence>
<comment type="similarity">
    <text evidence="1">Belongs to the 'phage' integrase family.</text>
</comment>
<evidence type="ECO:0000256" key="5">
    <source>
        <dbReference type="PROSITE-ProRule" id="PRU01248"/>
    </source>
</evidence>
<sequence length="423" mass="47236">MGGIQAKILKTSVDKLEPGDILYDTEIKGFVARALPSGKVSYGFRYRNGGGASKWLSLGIHGSAFTAEQARTLAKKRAGEVADNRDPVAEQEQARSEAKKEKLSGTNTVNAILDAFVKRHASKLRSQDQIEHAFDAYVRPKLGPKSIYEVKRSEIVIMLDGVEDEAGPVMADRVLAHVRKAFNWQAARDDEFKSPIVRGMARTKPKERARKRTLADEEIRDVWKALDNAVEANAVPPCYPRFVKSLMVCATRRTESARMHSSEIDGDVWTIPGERYKTKLDHVVPLTASMRALIGEKPKGNNSNSWFVFSTTHGARAFSGFSKAKKALDSEIAKIRKVEKRDAMPRWTLHDLRRTARSLMSRAKVPTDHAERVLGHVIGGVRETYDRYEYLDEKRDALEKLAGLVELILNPPADNVFQLGAAK</sequence>
<dbReference type="InterPro" id="IPR011010">
    <property type="entry name" value="DNA_brk_join_enz"/>
</dbReference>
<dbReference type="PROSITE" id="PS51898">
    <property type="entry name" value="TYR_RECOMBINASE"/>
    <property type="match status" value="1"/>
</dbReference>